<feature type="transmembrane region" description="Helical" evidence="1">
    <location>
        <begin position="276"/>
        <end position="299"/>
    </location>
</feature>
<sequence>MIVFRGRVLWISISLLAFVVSARCSYLYDDCTVQDARSGLEIKTFGDSLRVTIANSDEDNGVTIGIKGKEKPQTLDIKKKWREVECRVSGDEEIECGEEKPNTTESNSGGLAREFEIRNAEVLANCPQGLPNKELPPSTTVKFPRWNSTKEHFAVIPEVNLTVALSIFGEDLVLCWDGNQTAVKASEGDCQGLPAREVHKVTLDYETQEIKSADGRVLRRLNSTNANKDDLMKMKADGGKAWAVQSLGDWPHPHDQDQSTDNQVECTCNNGGTSGVILIVLLVLFIITTIVLAVCILRLRVTSPSASSRELTLNTARETMVSEHPHRRDSGVETINDIYGFDD</sequence>
<dbReference type="Proteomes" id="UP000283509">
    <property type="component" value="Unassembled WGS sequence"/>
</dbReference>
<feature type="signal peptide" evidence="2">
    <location>
        <begin position="1"/>
        <end position="24"/>
    </location>
</feature>
<proteinExistence type="predicted"/>
<dbReference type="OrthoDB" id="6372535at2759"/>
<organism evidence="3 4">
    <name type="scientific">Penaeus vannamei</name>
    <name type="common">Whiteleg shrimp</name>
    <name type="synonym">Litopenaeus vannamei</name>
    <dbReference type="NCBI Taxonomy" id="6689"/>
    <lineage>
        <taxon>Eukaryota</taxon>
        <taxon>Metazoa</taxon>
        <taxon>Ecdysozoa</taxon>
        <taxon>Arthropoda</taxon>
        <taxon>Crustacea</taxon>
        <taxon>Multicrustacea</taxon>
        <taxon>Malacostraca</taxon>
        <taxon>Eumalacostraca</taxon>
        <taxon>Eucarida</taxon>
        <taxon>Decapoda</taxon>
        <taxon>Dendrobranchiata</taxon>
        <taxon>Penaeoidea</taxon>
        <taxon>Penaeidae</taxon>
        <taxon>Penaeus</taxon>
    </lineage>
</organism>
<evidence type="ECO:0000256" key="2">
    <source>
        <dbReference type="SAM" id="SignalP"/>
    </source>
</evidence>
<dbReference type="EMBL" id="QCYY01001961">
    <property type="protein sequence ID" value="ROT73955.1"/>
    <property type="molecule type" value="Genomic_DNA"/>
</dbReference>
<name>A0A423TBW0_PENVA</name>
<keyword evidence="2" id="KW-0732">Signal</keyword>
<keyword evidence="1" id="KW-0472">Membrane</keyword>
<evidence type="ECO:0000256" key="1">
    <source>
        <dbReference type="SAM" id="Phobius"/>
    </source>
</evidence>
<evidence type="ECO:0000313" key="3">
    <source>
        <dbReference type="EMBL" id="ROT73955.1"/>
    </source>
</evidence>
<accession>A0A423TBW0</accession>
<reference evidence="3 4" key="1">
    <citation type="submission" date="2018-04" db="EMBL/GenBank/DDBJ databases">
        <authorList>
            <person name="Zhang X."/>
            <person name="Yuan J."/>
            <person name="Li F."/>
            <person name="Xiang J."/>
        </authorList>
    </citation>
    <scope>NUCLEOTIDE SEQUENCE [LARGE SCALE GENOMIC DNA]</scope>
    <source>
        <tissue evidence="3">Muscle</tissue>
    </source>
</reference>
<evidence type="ECO:0000313" key="4">
    <source>
        <dbReference type="Proteomes" id="UP000283509"/>
    </source>
</evidence>
<reference evidence="3 4" key="2">
    <citation type="submission" date="2019-01" db="EMBL/GenBank/DDBJ databases">
        <title>The decoding of complex shrimp genome reveals the adaptation for benthos swimmer, frequently molting mechanism and breeding impact on genome.</title>
        <authorList>
            <person name="Sun Y."/>
            <person name="Gao Y."/>
            <person name="Yu Y."/>
        </authorList>
    </citation>
    <scope>NUCLEOTIDE SEQUENCE [LARGE SCALE GENOMIC DNA]</scope>
    <source>
        <tissue evidence="3">Muscle</tissue>
    </source>
</reference>
<comment type="caution">
    <text evidence="3">The sequence shown here is derived from an EMBL/GenBank/DDBJ whole genome shotgun (WGS) entry which is preliminary data.</text>
</comment>
<dbReference type="AlphaFoldDB" id="A0A423TBW0"/>
<keyword evidence="4" id="KW-1185">Reference proteome</keyword>
<gene>
    <name evidence="3" type="ORF">C7M84_007577</name>
</gene>
<keyword evidence="1" id="KW-1133">Transmembrane helix</keyword>
<protein>
    <submittedName>
        <fullName evidence="3">Uncharacterized protein</fullName>
    </submittedName>
</protein>
<feature type="chain" id="PRO_5019339617" evidence="2">
    <location>
        <begin position="25"/>
        <end position="343"/>
    </location>
</feature>
<keyword evidence="1" id="KW-0812">Transmembrane</keyword>